<name>A0ACA9Q7V8_9GLOM</name>
<protein>
    <submittedName>
        <fullName evidence="1">2356_t:CDS:1</fullName>
    </submittedName>
</protein>
<evidence type="ECO:0000313" key="1">
    <source>
        <dbReference type="EMBL" id="CAG8739832.1"/>
    </source>
</evidence>
<dbReference type="Proteomes" id="UP000789920">
    <property type="component" value="Unassembled WGS sequence"/>
</dbReference>
<comment type="caution">
    <text evidence="1">The sequence shown here is derived from an EMBL/GenBank/DDBJ whole genome shotgun (WGS) entry which is preliminary data.</text>
</comment>
<proteinExistence type="predicted"/>
<gene>
    <name evidence="1" type="ORF">RPERSI_LOCUS13037</name>
</gene>
<organism evidence="1 2">
    <name type="scientific">Racocetra persica</name>
    <dbReference type="NCBI Taxonomy" id="160502"/>
    <lineage>
        <taxon>Eukaryota</taxon>
        <taxon>Fungi</taxon>
        <taxon>Fungi incertae sedis</taxon>
        <taxon>Mucoromycota</taxon>
        <taxon>Glomeromycotina</taxon>
        <taxon>Glomeromycetes</taxon>
        <taxon>Diversisporales</taxon>
        <taxon>Gigasporaceae</taxon>
        <taxon>Racocetra</taxon>
    </lineage>
</organism>
<accession>A0ACA9Q7V8</accession>
<dbReference type="EMBL" id="CAJVQC010028505">
    <property type="protein sequence ID" value="CAG8739832.1"/>
    <property type="molecule type" value="Genomic_DNA"/>
</dbReference>
<evidence type="ECO:0000313" key="2">
    <source>
        <dbReference type="Proteomes" id="UP000789920"/>
    </source>
</evidence>
<reference evidence="1" key="1">
    <citation type="submission" date="2021-06" db="EMBL/GenBank/DDBJ databases">
        <authorList>
            <person name="Kallberg Y."/>
            <person name="Tangrot J."/>
            <person name="Rosling A."/>
        </authorList>
    </citation>
    <scope>NUCLEOTIDE SEQUENCE</scope>
    <source>
        <strain evidence="1">MA461A</strain>
    </source>
</reference>
<keyword evidence="2" id="KW-1185">Reference proteome</keyword>
<sequence>MQSSFIANEKPDSFITHTASKIEDAGTLRNIIKYPGGLILSYKKQNLGILALPSTETGGNPVVNMTFDSGFKVTDVNGFVKFSGDLLKESKVTFSISTNNLVVESLDLKQTVTNLSMSKDITVDGFNGLQDVTIGNLDIANHSAIIIKAQMKNPSNIGIDMGTVNFTLTAITSHLTEETGLIGPLVANSLIMHPKSTNEITFVLSPTNFPNLFQLISCGGKILIKGVSVKPSTGADVLWLSIPIQNYRVIKPFSPLLPHSVNALLQAFPAEMIESSHVCSNETSKPTGTAPNEPKKTDAPKAKESSAPKAKESTAPKAKESNAPKAKESDAPKVKKTEAPKESKEPKES</sequence>